<keyword evidence="8" id="KW-1185">Reference proteome</keyword>
<evidence type="ECO:0000256" key="4">
    <source>
        <dbReference type="ARBA" id="ARBA00022989"/>
    </source>
</evidence>
<dbReference type="PROSITE" id="PS50011">
    <property type="entry name" value="PROTEIN_KINASE_DOM"/>
    <property type="match status" value="1"/>
</dbReference>
<dbReference type="GO" id="GO:0004672">
    <property type="term" value="F:protein kinase activity"/>
    <property type="evidence" value="ECO:0007669"/>
    <property type="project" value="InterPro"/>
</dbReference>
<keyword evidence="4" id="KW-1133">Transmembrane helix</keyword>
<evidence type="ECO:0000313" key="8">
    <source>
        <dbReference type="Proteomes" id="UP000026915"/>
    </source>
</evidence>
<evidence type="ECO:0000256" key="3">
    <source>
        <dbReference type="ARBA" id="ARBA00022729"/>
    </source>
</evidence>
<dbReference type="Gene3D" id="3.30.200.20">
    <property type="entry name" value="Phosphorylase Kinase, domain 1"/>
    <property type="match status" value="1"/>
</dbReference>
<evidence type="ECO:0000256" key="5">
    <source>
        <dbReference type="ARBA" id="ARBA00023136"/>
    </source>
</evidence>
<dbReference type="Gramene" id="EOY25693">
    <property type="protein sequence ID" value="EOY25693"/>
    <property type="gene ID" value="TCM_027078"/>
</dbReference>
<keyword evidence="2" id="KW-0812">Transmembrane</keyword>
<dbReference type="GO" id="GO:0016020">
    <property type="term" value="C:membrane"/>
    <property type="evidence" value="ECO:0007669"/>
    <property type="project" value="UniProtKB-SubCell"/>
</dbReference>
<accession>A0A061G8H6</accession>
<keyword evidence="5" id="KW-0472">Membrane</keyword>
<comment type="subcellular location">
    <subcellularLocation>
        <location evidence="1">Membrane</location>
        <topology evidence="1">Single-pass membrane protein</topology>
    </subcellularLocation>
</comment>
<evidence type="ECO:0000313" key="7">
    <source>
        <dbReference type="EMBL" id="EOY25693.1"/>
    </source>
</evidence>
<dbReference type="Proteomes" id="UP000026915">
    <property type="component" value="Chromosome 6"/>
</dbReference>
<dbReference type="InterPro" id="IPR000719">
    <property type="entry name" value="Prot_kinase_dom"/>
</dbReference>
<sequence>MASSLHKEQEILQHFIGCPNIVRCFGGFTSVECERKIFNLFLEYASGGCLLDLMENSGKIPERHVKTVNIKLKVSIPRGCHDTFRREWRGSLLADRMLDCGLSEDSSYTDSRTNINYISNATYIQTGSSKRILPEFRAEFHQRRSLKLTPAKHTNYRIHRKVLQFTHAQVQRITNNFKTVLDKGGFGTVFHSYLDDTQVVVKMLSPSSVQRHKQFHAEVELLLRVNHRNLTALIGYCGDGINMELIYG</sequence>
<dbReference type="InterPro" id="IPR001245">
    <property type="entry name" value="Ser-Thr/Tyr_kinase_cat_dom"/>
</dbReference>
<gene>
    <name evidence="7" type="ORF">TCM_027078</name>
</gene>
<dbReference type="GO" id="GO:0005524">
    <property type="term" value="F:ATP binding"/>
    <property type="evidence" value="ECO:0007669"/>
    <property type="project" value="InterPro"/>
</dbReference>
<protein>
    <recommendedName>
        <fullName evidence="6">Protein kinase domain-containing protein</fullName>
    </recommendedName>
</protein>
<dbReference type="EMBL" id="CM001884">
    <property type="protein sequence ID" value="EOY25693.1"/>
    <property type="molecule type" value="Genomic_DNA"/>
</dbReference>
<name>A0A061G8H6_THECC</name>
<dbReference type="InParanoid" id="A0A061G8H6"/>
<dbReference type="InterPro" id="IPR011009">
    <property type="entry name" value="Kinase-like_dom_sf"/>
</dbReference>
<dbReference type="Pfam" id="PF12819">
    <property type="entry name" value="Malectin_like"/>
    <property type="match status" value="1"/>
</dbReference>
<keyword evidence="3" id="KW-0732">Signal</keyword>
<organism evidence="7 8">
    <name type="scientific">Theobroma cacao</name>
    <name type="common">Cacao</name>
    <name type="synonym">Cocoa</name>
    <dbReference type="NCBI Taxonomy" id="3641"/>
    <lineage>
        <taxon>Eukaryota</taxon>
        <taxon>Viridiplantae</taxon>
        <taxon>Streptophyta</taxon>
        <taxon>Embryophyta</taxon>
        <taxon>Tracheophyta</taxon>
        <taxon>Spermatophyta</taxon>
        <taxon>Magnoliopsida</taxon>
        <taxon>eudicotyledons</taxon>
        <taxon>Gunneridae</taxon>
        <taxon>Pentapetalae</taxon>
        <taxon>rosids</taxon>
        <taxon>malvids</taxon>
        <taxon>Malvales</taxon>
        <taxon>Malvaceae</taxon>
        <taxon>Byttnerioideae</taxon>
        <taxon>Theobroma</taxon>
    </lineage>
</organism>
<dbReference type="Gene3D" id="1.10.510.10">
    <property type="entry name" value="Transferase(Phosphotransferase) domain 1"/>
    <property type="match status" value="1"/>
</dbReference>
<evidence type="ECO:0000256" key="2">
    <source>
        <dbReference type="ARBA" id="ARBA00022692"/>
    </source>
</evidence>
<dbReference type="Pfam" id="PF07714">
    <property type="entry name" value="PK_Tyr_Ser-Thr"/>
    <property type="match status" value="1"/>
</dbReference>
<dbReference type="eggNOG" id="ENOG502QQCZ">
    <property type="taxonomic scope" value="Eukaryota"/>
</dbReference>
<evidence type="ECO:0000256" key="1">
    <source>
        <dbReference type="ARBA" id="ARBA00004167"/>
    </source>
</evidence>
<dbReference type="SUPFAM" id="SSF56112">
    <property type="entry name" value="Protein kinase-like (PK-like)"/>
    <property type="match status" value="2"/>
</dbReference>
<evidence type="ECO:0000259" key="6">
    <source>
        <dbReference type="PROSITE" id="PS50011"/>
    </source>
</evidence>
<dbReference type="PANTHER" id="PTHR45631:SF202">
    <property type="entry name" value="SENESCENCE-INDUCED RECEPTOR-LIKE SERINE_THREONINE-PROTEIN KINASE"/>
    <property type="match status" value="1"/>
</dbReference>
<dbReference type="AlphaFoldDB" id="A0A061G8H6"/>
<dbReference type="HOGENOM" id="CLU_1121738_0_0_1"/>
<dbReference type="InterPro" id="IPR024788">
    <property type="entry name" value="Malectin-like_Carb-bd_dom"/>
</dbReference>
<dbReference type="PANTHER" id="PTHR45631">
    <property type="entry name" value="OS07G0107800 PROTEIN-RELATED"/>
    <property type="match status" value="1"/>
</dbReference>
<reference evidence="7 8" key="1">
    <citation type="journal article" date="2013" name="Genome Biol.">
        <title>The genome sequence of the most widely cultivated cacao type and its use to identify candidate genes regulating pod color.</title>
        <authorList>
            <person name="Motamayor J.C."/>
            <person name="Mockaitis K."/>
            <person name="Schmutz J."/>
            <person name="Haiminen N."/>
            <person name="Iii D.L."/>
            <person name="Cornejo O."/>
            <person name="Findley S.D."/>
            <person name="Zheng P."/>
            <person name="Utro F."/>
            <person name="Royaert S."/>
            <person name="Saski C."/>
            <person name="Jenkins J."/>
            <person name="Podicheti R."/>
            <person name="Zhao M."/>
            <person name="Scheffler B.E."/>
            <person name="Stack J.C."/>
            <person name="Feltus F.A."/>
            <person name="Mustiga G.M."/>
            <person name="Amores F."/>
            <person name="Phillips W."/>
            <person name="Marelli J.P."/>
            <person name="May G.D."/>
            <person name="Shapiro H."/>
            <person name="Ma J."/>
            <person name="Bustamante C.D."/>
            <person name="Schnell R.J."/>
            <person name="Main D."/>
            <person name="Gilbert D."/>
            <person name="Parida L."/>
            <person name="Kuhn D.N."/>
        </authorList>
    </citation>
    <scope>NUCLEOTIDE SEQUENCE [LARGE SCALE GENOMIC DNA]</scope>
    <source>
        <strain evidence="8">cv. Matina 1-6</strain>
    </source>
</reference>
<feature type="domain" description="Protein kinase" evidence="6">
    <location>
        <begin position="175"/>
        <end position="248"/>
    </location>
</feature>
<proteinExistence type="predicted"/>